<evidence type="ECO:0000313" key="9">
    <source>
        <dbReference type="EMBL" id="SUB86810.1"/>
    </source>
</evidence>
<reference evidence="9 10" key="1">
    <citation type="submission" date="2018-06" db="EMBL/GenBank/DDBJ databases">
        <authorList>
            <consortium name="Pathogen Informatics"/>
            <person name="Doyle S."/>
        </authorList>
    </citation>
    <scope>NUCLEOTIDE SEQUENCE [LARGE SCALE GENOMIC DNA]</scope>
    <source>
        <strain evidence="9 10">NCTC13067</strain>
    </source>
</reference>
<comment type="similarity">
    <text evidence="1 5 6">Belongs to the peptidase S8 family.</text>
</comment>
<feature type="active site" description="Charge relay system" evidence="5">
    <location>
        <position position="196"/>
    </location>
</feature>
<dbReference type="PROSITE" id="PS51892">
    <property type="entry name" value="SUBTILASE"/>
    <property type="match status" value="1"/>
</dbReference>
<dbReference type="RefSeq" id="WP_025068248.1">
    <property type="nucleotide sequence ID" value="NZ_UGTM01000001.1"/>
</dbReference>
<dbReference type="PRINTS" id="PR00723">
    <property type="entry name" value="SUBTILISIN"/>
</dbReference>
<evidence type="ECO:0000259" key="8">
    <source>
        <dbReference type="Pfam" id="PF00082"/>
    </source>
</evidence>
<keyword evidence="7" id="KW-0732">Signal</keyword>
<dbReference type="Proteomes" id="UP000255469">
    <property type="component" value="Unassembled WGS sequence"/>
</dbReference>
<evidence type="ECO:0000256" key="2">
    <source>
        <dbReference type="ARBA" id="ARBA00022670"/>
    </source>
</evidence>
<dbReference type="EC" id="3.4.21.62" evidence="9"/>
<dbReference type="InterPro" id="IPR036852">
    <property type="entry name" value="Peptidase_S8/S53_dom_sf"/>
</dbReference>
<dbReference type="GO" id="GO:0006508">
    <property type="term" value="P:proteolysis"/>
    <property type="evidence" value="ECO:0007669"/>
    <property type="project" value="UniProtKB-KW"/>
</dbReference>
<dbReference type="InterPro" id="IPR023828">
    <property type="entry name" value="Peptidase_S8_Ser-AS"/>
</dbReference>
<protein>
    <submittedName>
        <fullName evidence="9">Subtilisin NAT</fullName>
        <ecNumber evidence="9">3.4.21.62</ecNumber>
    </submittedName>
</protein>
<accession>A0A379E2Z9</accession>
<keyword evidence="3 5" id="KW-0378">Hydrolase</keyword>
<dbReference type="PROSITE" id="PS00136">
    <property type="entry name" value="SUBTILASE_ASP"/>
    <property type="match status" value="1"/>
</dbReference>
<dbReference type="PANTHER" id="PTHR43806:SF67">
    <property type="entry name" value="EGF-LIKE DOMAIN-CONTAINING PROTEIN"/>
    <property type="match status" value="1"/>
</dbReference>
<evidence type="ECO:0000256" key="5">
    <source>
        <dbReference type="PROSITE-ProRule" id="PRU01240"/>
    </source>
</evidence>
<dbReference type="PANTHER" id="PTHR43806">
    <property type="entry name" value="PEPTIDASE S8"/>
    <property type="match status" value="1"/>
</dbReference>
<evidence type="ECO:0000256" key="3">
    <source>
        <dbReference type="ARBA" id="ARBA00022801"/>
    </source>
</evidence>
<proteinExistence type="inferred from homology"/>
<organism evidence="9 10">
    <name type="scientific">Prevotella denticola</name>
    <dbReference type="NCBI Taxonomy" id="28129"/>
    <lineage>
        <taxon>Bacteria</taxon>
        <taxon>Pseudomonadati</taxon>
        <taxon>Bacteroidota</taxon>
        <taxon>Bacteroidia</taxon>
        <taxon>Bacteroidales</taxon>
        <taxon>Prevotellaceae</taxon>
        <taxon>Prevotella</taxon>
    </lineage>
</organism>
<evidence type="ECO:0000256" key="6">
    <source>
        <dbReference type="RuleBase" id="RU003355"/>
    </source>
</evidence>
<feature type="domain" description="Peptidase S8/S53" evidence="8">
    <location>
        <begin position="187"/>
        <end position="457"/>
    </location>
</feature>
<keyword evidence="2 5" id="KW-0645">Protease</keyword>
<dbReference type="PROSITE" id="PS00138">
    <property type="entry name" value="SUBTILASE_SER"/>
    <property type="match status" value="1"/>
</dbReference>
<dbReference type="Pfam" id="PF00082">
    <property type="entry name" value="Peptidase_S8"/>
    <property type="match status" value="1"/>
</dbReference>
<feature type="active site" description="Charge relay system" evidence="5">
    <location>
        <position position="233"/>
    </location>
</feature>
<feature type="signal peptide" evidence="7">
    <location>
        <begin position="1"/>
        <end position="23"/>
    </location>
</feature>
<evidence type="ECO:0000256" key="7">
    <source>
        <dbReference type="SAM" id="SignalP"/>
    </source>
</evidence>
<gene>
    <name evidence="9" type="primary">aprN</name>
    <name evidence="9" type="ORF">NCTC13067_00461</name>
</gene>
<evidence type="ECO:0000313" key="10">
    <source>
        <dbReference type="Proteomes" id="UP000255469"/>
    </source>
</evidence>
<dbReference type="GO" id="GO:0004252">
    <property type="term" value="F:serine-type endopeptidase activity"/>
    <property type="evidence" value="ECO:0007669"/>
    <property type="project" value="UniProtKB-UniRule"/>
</dbReference>
<keyword evidence="4 5" id="KW-0720">Serine protease</keyword>
<feature type="chain" id="PRO_5016805934" evidence="7">
    <location>
        <begin position="24"/>
        <end position="474"/>
    </location>
</feature>
<dbReference type="SUPFAM" id="SSF52743">
    <property type="entry name" value="Subtilisin-like"/>
    <property type="match status" value="1"/>
</dbReference>
<name>A0A379E2Z9_9BACT</name>
<sequence length="474" mass="51763">MKQNRLKIYTTLLLFLIMSGAWAGSGGDGLIGYPGGKCYMFRVTLVDKAGTPYSLDRPEQFLSKASVLRRQRQGLQLDSTDLPVSPAYIQRIRKEGGRIVAVSKWNNSVLVRGDNRQTLEDLKVLPFVKDSRLVFVSPDSVRPLSQRVRYRTDLQVLDSTVHDYYGMGKAQLENLDGRRLHNLGFMGQGMTIAVLDAGFMNVDRIPAFRNVNIRGTRNFVAGYDDDVFKEMDHGTKTLSTIAMNQPAVFVGTAPKAAFWLLRTEDYLTESPAEEDFWIAAAEFSDSVGVDVISSSLGYHGFDDKSANYHYSDLDGRTAPISQVASRLAGKGMVLVNSAGNDGMGSWKKINVPADAFDILTVGAISPDGVNAAFSSVGPTADGRVKPDVMAYGCPTNVVSGRGYITPDTGTSFACPLIAGMVACLWQALPHKSATEIIELVRRVGSNCRRPDNIMGYGVPDFWSAYQSATRCTEG</sequence>
<dbReference type="EMBL" id="UGTM01000001">
    <property type="protein sequence ID" value="SUB86810.1"/>
    <property type="molecule type" value="Genomic_DNA"/>
</dbReference>
<dbReference type="Gene3D" id="3.40.50.200">
    <property type="entry name" value="Peptidase S8/S53 domain"/>
    <property type="match status" value="1"/>
</dbReference>
<feature type="active site" description="Charge relay system" evidence="5">
    <location>
        <position position="411"/>
    </location>
</feature>
<dbReference type="InterPro" id="IPR000209">
    <property type="entry name" value="Peptidase_S8/S53_dom"/>
</dbReference>
<dbReference type="AlphaFoldDB" id="A0A379E2Z9"/>
<dbReference type="InterPro" id="IPR017317">
    <property type="entry name" value="Pept_S8_subtilisin_bacteroid-2"/>
</dbReference>
<dbReference type="InterPro" id="IPR015500">
    <property type="entry name" value="Peptidase_S8_subtilisin-rel"/>
</dbReference>
<dbReference type="InterPro" id="IPR050131">
    <property type="entry name" value="Peptidase_S8_subtilisin-like"/>
</dbReference>
<dbReference type="PIRSF" id="PIRSF037903">
    <property type="entry name" value="Subtilisin_rel_GFO_2223"/>
    <property type="match status" value="1"/>
</dbReference>
<dbReference type="InterPro" id="IPR023827">
    <property type="entry name" value="Peptidase_S8_Asp-AS"/>
</dbReference>
<dbReference type="CDD" id="cd07493">
    <property type="entry name" value="Peptidases_S8_9"/>
    <property type="match status" value="1"/>
</dbReference>
<evidence type="ECO:0000256" key="4">
    <source>
        <dbReference type="ARBA" id="ARBA00022825"/>
    </source>
</evidence>
<evidence type="ECO:0000256" key="1">
    <source>
        <dbReference type="ARBA" id="ARBA00011073"/>
    </source>
</evidence>